<dbReference type="EMBL" id="BONR01000002">
    <property type="protein sequence ID" value="GIG54594.1"/>
    <property type="molecule type" value="Genomic_DNA"/>
</dbReference>
<sequence length="197" mass="20508">MFTGIVEAVGTVVEVVDDGARSQLTIRSAGIGSDLVHGESIAVDGVCLTVAGHSEDAWLADVMRITRTTTTLGEVEAGRTVNLERALRADGRLGGHIMQGHVDGQAELVGRDSQADWDDFTFALPADLVRYVVPKGSIALNGVSLTVAALEGSHATVSLIPTTLADTTLGGLALGDHVNVEVDVMGKYVESMLAARS</sequence>
<dbReference type="Gene3D" id="2.40.30.20">
    <property type="match status" value="2"/>
</dbReference>
<evidence type="ECO:0000256" key="2">
    <source>
        <dbReference type="ARBA" id="ARBA00002803"/>
    </source>
</evidence>
<dbReference type="EC" id="2.5.1.9" evidence="4 9"/>
<dbReference type="PROSITE" id="PS51177">
    <property type="entry name" value="LUMAZINE_BIND"/>
    <property type="match status" value="2"/>
</dbReference>
<organism evidence="12 13">
    <name type="scientific">Demequina activiva</name>
    <dbReference type="NCBI Taxonomy" id="1582364"/>
    <lineage>
        <taxon>Bacteria</taxon>
        <taxon>Bacillati</taxon>
        <taxon>Actinomycetota</taxon>
        <taxon>Actinomycetes</taxon>
        <taxon>Micrococcales</taxon>
        <taxon>Demequinaceae</taxon>
        <taxon>Demequina</taxon>
    </lineage>
</organism>
<evidence type="ECO:0000256" key="10">
    <source>
        <dbReference type="PROSITE-ProRule" id="PRU00524"/>
    </source>
</evidence>
<evidence type="ECO:0000256" key="8">
    <source>
        <dbReference type="ARBA" id="ARBA00022737"/>
    </source>
</evidence>
<evidence type="ECO:0000259" key="11">
    <source>
        <dbReference type="PROSITE" id="PS51177"/>
    </source>
</evidence>
<evidence type="ECO:0000256" key="4">
    <source>
        <dbReference type="ARBA" id="ARBA00012827"/>
    </source>
</evidence>
<feature type="repeat" description="Lumazine-binding" evidence="10">
    <location>
        <begin position="97"/>
        <end position="193"/>
    </location>
</feature>
<dbReference type="NCBIfam" id="NF009566">
    <property type="entry name" value="PRK13020.1"/>
    <property type="match status" value="1"/>
</dbReference>
<dbReference type="InterPro" id="IPR001783">
    <property type="entry name" value="Lumazine-bd"/>
</dbReference>
<dbReference type="Pfam" id="PF00677">
    <property type="entry name" value="Lum_binding"/>
    <property type="match status" value="2"/>
</dbReference>
<evidence type="ECO:0000256" key="9">
    <source>
        <dbReference type="NCBIfam" id="TIGR00187"/>
    </source>
</evidence>
<keyword evidence="6" id="KW-0686">Riboflavin biosynthesis</keyword>
<evidence type="ECO:0000256" key="6">
    <source>
        <dbReference type="ARBA" id="ARBA00022619"/>
    </source>
</evidence>
<dbReference type="NCBIfam" id="TIGR00187">
    <property type="entry name" value="ribE"/>
    <property type="match status" value="1"/>
</dbReference>
<dbReference type="Proteomes" id="UP000652354">
    <property type="component" value="Unassembled WGS sequence"/>
</dbReference>
<dbReference type="PANTHER" id="PTHR21098">
    <property type="entry name" value="RIBOFLAVIN SYNTHASE ALPHA CHAIN"/>
    <property type="match status" value="1"/>
</dbReference>
<proteinExistence type="predicted"/>
<evidence type="ECO:0000256" key="3">
    <source>
        <dbReference type="ARBA" id="ARBA00004887"/>
    </source>
</evidence>
<dbReference type="SUPFAM" id="SSF63380">
    <property type="entry name" value="Riboflavin synthase domain-like"/>
    <property type="match status" value="2"/>
</dbReference>
<dbReference type="GO" id="GO:0004746">
    <property type="term" value="F:riboflavin synthase activity"/>
    <property type="evidence" value="ECO:0007669"/>
    <property type="project" value="UniProtKB-UniRule"/>
</dbReference>
<evidence type="ECO:0000256" key="5">
    <source>
        <dbReference type="ARBA" id="ARBA00013950"/>
    </source>
</evidence>
<protein>
    <recommendedName>
        <fullName evidence="5 9">Riboflavin synthase</fullName>
        <ecNumber evidence="4 9">2.5.1.9</ecNumber>
    </recommendedName>
</protein>
<dbReference type="PANTHER" id="PTHR21098:SF0">
    <property type="entry name" value="RIBOFLAVIN SYNTHASE"/>
    <property type="match status" value="1"/>
</dbReference>
<feature type="repeat" description="Lumazine-binding" evidence="10">
    <location>
        <begin position="1"/>
        <end position="96"/>
    </location>
</feature>
<name>A0A919UGM0_9MICO</name>
<evidence type="ECO:0000313" key="13">
    <source>
        <dbReference type="Proteomes" id="UP000652354"/>
    </source>
</evidence>
<comment type="pathway">
    <text evidence="3">Cofactor biosynthesis; riboflavin biosynthesis; riboflavin from 2-hydroxy-3-oxobutyl phosphate and 5-amino-6-(D-ribitylamino)uracil: step 2/2.</text>
</comment>
<feature type="domain" description="Lumazine-binding" evidence="11">
    <location>
        <begin position="97"/>
        <end position="193"/>
    </location>
</feature>
<dbReference type="RefSeq" id="WP_203654799.1">
    <property type="nucleotide sequence ID" value="NZ_BONR01000002.1"/>
</dbReference>
<keyword evidence="13" id="KW-1185">Reference proteome</keyword>
<comment type="caution">
    <text evidence="12">The sequence shown here is derived from an EMBL/GenBank/DDBJ whole genome shotgun (WGS) entry which is preliminary data.</text>
</comment>
<dbReference type="InterPro" id="IPR017938">
    <property type="entry name" value="Riboflavin_synthase-like_b-brl"/>
</dbReference>
<reference evidence="12" key="1">
    <citation type="submission" date="2021-01" db="EMBL/GenBank/DDBJ databases">
        <title>Whole genome shotgun sequence of Demequina activiva NBRC 110675.</title>
        <authorList>
            <person name="Komaki H."/>
            <person name="Tamura T."/>
        </authorList>
    </citation>
    <scope>NUCLEOTIDE SEQUENCE</scope>
    <source>
        <strain evidence="12">NBRC 110675</strain>
    </source>
</reference>
<dbReference type="PIRSF" id="PIRSF000498">
    <property type="entry name" value="Riboflavin_syn_A"/>
    <property type="match status" value="1"/>
</dbReference>
<accession>A0A919UGM0</accession>
<keyword evidence="7" id="KW-0808">Transferase</keyword>
<evidence type="ECO:0000256" key="7">
    <source>
        <dbReference type="ARBA" id="ARBA00022679"/>
    </source>
</evidence>
<dbReference type="NCBIfam" id="NF006767">
    <property type="entry name" value="PRK09289.1"/>
    <property type="match status" value="1"/>
</dbReference>
<gene>
    <name evidence="12" type="ORF">Dac01nite_13460</name>
</gene>
<evidence type="ECO:0000313" key="12">
    <source>
        <dbReference type="EMBL" id="GIG54594.1"/>
    </source>
</evidence>
<dbReference type="InterPro" id="IPR026017">
    <property type="entry name" value="Lumazine-bd_dom"/>
</dbReference>
<dbReference type="GO" id="GO:0009231">
    <property type="term" value="P:riboflavin biosynthetic process"/>
    <property type="evidence" value="ECO:0007669"/>
    <property type="project" value="UniProtKB-KW"/>
</dbReference>
<dbReference type="InterPro" id="IPR023366">
    <property type="entry name" value="ATP_synth_asu-like_sf"/>
</dbReference>
<comment type="function">
    <text evidence="2">Catalyzes the dismutation of two molecules of 6,7-dimethyl-8-ribityllumazine, resulting in the formation of riboflavin and 5-amino-6-(D-ribitylamino)uracil.</text>
</comment>
<dbReference type="FunFam" id="2.40.30.20:FF:000004">
    <property type="entry name" value="Riboflavin synthase, alpha subunit"/>
    <property type="match status" value="1"/>
</dbReference>
<evidence type="ECO:0000256" key="1">
    <source>
        <dbReference type="ARBA" id="ARBA00000968"/>
    </source>
</evidence>
<dbReference type="AlphaFoldDB" id="A0A919UGM0"/>
<comment type="catalytic activity">
    <reaction evidence="1">
        <text>2 6,7-dimethyl-8-(1-D-ribityl)lumazine + H(+) = 5-amino-6-(D-ribitylamino)uracil + riboflavin</text>
        <dbReference type="Rhea" id="RHEA:20772"/>
        <dbReference type="ChEBI" id="CHEBI:15378"/>
        <dbReference type="ChEBI" id="CHEBI:15934"/>
        <dbReference type="ChEBI" id="CHEBI:57986"/>
        <dbReference type="ChEBI" id="CHEBI:58201"/>
        <dbReference type="EC" id="2.5.1.9"/>
    </reaction>
</comment>
<keyword evidence="8" id="KW-0677">Repeat</keyword>
<dbReference type="CDD" id="cd00402">
    <property type="entry name" value="Riboflavin_synthase_like"/>
    <property type="match status" value="1"/>
</dbReference>
<feature type="domain" description="Lumazine-binding" evidence="11">
    <location>
        <begin position="1"/>
        <end position="96"/>
    </location>
</feature>